<dbReference type="Pfam" id="PF00149">
    <property type="entry name" value="Metallophos"/>
    <property type="match status" value="1"/>
</dbReference>
<dbReference type="InterPro" id="IPR004843">
    <property type="entry name" value="Calcineurin-like_PHP"/>
</dbReference>
<dbReference type="PANTHER" id="PTHR42988">
    <property type="entry name" value="PHOSPHOHYDROLASE"/>
    <property type="match status" value="1"/>
</dbReference>
<dbReference type="EMBL" id="BJCL01000006">
    <property type="protein sequence ID" value="GCL63540.1"/>
    <property type="molecule type" value="Genomic_DNA"/>
</dbReference>
<dbReference type="PANTHER" id="PTHR42988:SF2">
    <property type="entry name" value="CYCLIC NUCLEOTIDE PHOSPHODIESTERASE CBUA0032-RELATED"/>
    <property type="match status" value="1"/>
</dbReference>
<comment type="similarity">
    <text evidence="4">Belongs to the cyclic nucleotide phosphodiesterase class-III family.</text>
</comment>
<evidence type="ECO:0000256" key="3">
    <source>
        <dbReference type="ARBA" id="ARBA00023004"/>
    </source>
</evidence>
<dbReference type="InterPro" id="IPR029052">
    <property type="entry name" value="Metallo-depent_PP-like"/>
</dbReference>
<dbReference type="Proteomes" id="UP000301751">
    <property type="component" value="Unassembled WGS sequence"/>
</dbReference>
<keyword evidence="1" id="KW-0479">Metal-binding</keyword>
<keyword evidence="2" id="KW-0378">Hydrolase</keyword>
<dbReference type="RefSeq" id="WP_137733284.1">
    <property type="nucleotide sequence ID" value="NZ_BJCL01000006.1"/>
</dbReference>
<evidence type="ECO:0000313" key="7">
    <source>
        <dbReference type="Proteomes" id="UP000301751"/>
    </source>
</evidence>
<evidence type="ECO:0000256" key="4">
    <source>
        <dbReference type="ARBA" id="ARBA00025742"/>
    </source>
</evidence>
<keyword evidence="6" id="KW-0269">Exonuclease</keyword>
<dbReference type="GO" id="GO:0004527">
    <property type="term" value="F:exonuclease activity"/>
    <property type="evidence" value="ECO:0007669"/>
    <property type="project" value="UniProtKB-KW"/>
</dbReference>
<gene>
    <name evidence="6" type="ORF">AQPW35_26210</name>
</gene>
<keyword evidence="6" id="KW-0540">Nuclease</keyword>
<reference evidence="7" key="1">
    <citation type="submission" date="2019-03" db="EMBL/GenBank/DDBJ databases">
        <title>Aquabacterium pictum sp.nov., the first bacteriochlorophyll a-containing freshwater bacterium in the genus Aquabacterium of the class Betaproteobacteria.</title>
        <authorList>
            <person name="Hirose S."/>
            <person name="Tank M."/>
            <person name="Hara E."/>
            <person name="Tamaki H."/>
            <person name="Takaichi S."/>
            <person name="Haruta S."/>
            <person name="Hanada S."/>
        </authorList>
    </citation>
    <scope>NUCLEOTIDE SEQUENCE [LARGE SCALE GENOMIC DNA]</scope>
    <source>
        <strain evidence="7">W35</strain>
    </source>
</reference>
<evidence type="ECO:0000256" key="2">
    <source>
        <dbReference type="ARBA" id="ARBA00022801"/>
    </source>
</evidence>
<dbReference type="AlphaFoldDB" id="A0A480ARS8"/>
<dbReference type="GO" id="GO:0046872">
    <property type="term" value="F:metal ion binding"/>
    <property type="evidence" value="ECO:0007669"/>
    <property type="project" value="UniProtKB-KW"/>
</dbReference>
<evidence type="ECO:0000259" key="5">
    <source>
        <dbReference type="Pfam" id="PF00149"/>
    </source>
</evidence>
<proteinExistence type="inferred from homology"/>
<name>A0A480ARS8_9BURK</name>
<dbReference type="Gene3D" id="3.60.21.10">
    <property type="match status" value="1"/>
</dbReference>
<accession>A0A480ARS8</accession>
<protein>
    <submittedName>
        <fullName evidence="6">DNA repair exonuclease</fullName>
    </submittedName>
</protein>
<comment type="caution">
    <text evidence="6">The sequence shown here is derived from an EMBL/GenBank/DDBJ whole genome shotgun (WGS) entry which is preliminary data.</text>
</comment>
<organism evidence="6 7">
    <name type="scientific">Pseudaquabacterium pictum</name>
    <dbReference type="NCBI Taxonomy" id="2315236"/>
    <lineage>
        <taxon>Bacteria</taxon>
        <taxon>Pseudomonadati</taxon>
        <taxon>Pseudomonadota</taxon>
        <taxon>Betaproteobacteria</taxon>
        <taxon>Burkholderiales</taxon>
        <taxon>Sphaerotilaceae</taxon>
        <taxon>Pseudaquabacterium</taxon>
    </lineage>
</organism>
<keyword evidence="7" id="KW-1185">Reference proteome</keyword>
<keyword evidence="3" id="KW-0408">Iron</keyword>
<dbReference type="OrthoDB" id="9811542at2"/>
<evidence type="ECO:0000313" key="6">
    <source>
        <dbReference type="EMBL" id="GCL63540.1"/>
    </source>
</evidence>
<dbReference type="InterPro" id="IPR050884">
    <property type="entry name" value="CNP_phosphodiesterase-III"/>
</dbReference>
<sequence>MTLLLQLSDPHFGTEQPPVVAALERLVAAQRPDVLLLSGDITQRATAAQFAAARAFVDRLRVPTVLAVPGNHDIPLFNLAQRVLQPYARYQRAFGPVLEPEFDSPSVLVLALNTTRWWRHADGEVSDAQITRVADRLARASARQWKLVLLHQPVAVTRAEDRKNLLHGHADAVQRWRAAGADMVLGGHIHLPFLLPLPAPGKGSGPGPVLWAVQAGTAVSSRVRAEAGNSVNLIRVADSGPRQAAVERWDHDAGLQQFRCVAQQALPGRAPG</sequence>
<evidence type="ECO:0000256" key="1">
    <source>
        <dbReference type="ARBA" id="ARBA00022723"/>
    </source>
</evidence>
<dbReference type="SUPFAM" id="SSF56300">
    <property type="entry name" value="Metallo-dependent phosphatases"/>
    <property type="match status" value="1"/>
</dbReference>
<feature type="domain" description="Calcineurin-like phosphoesterase" evidence="5">
    <location>
        <begin position="4"/>
        <end position="191"/>
    </location>
</feature>